<keyword evidence="1" id="KW-0479">Metal-binding</keyword>
<feature type="transmembrane region" description="Helical" evidence="1">
    <location>
        <begin position="213"/>
        <end position="236"/>
    </location>
</feature>
<feature type="binding site" evidence="1">
    <location>
        <position position="76"/>
    </location>
    <ligand>
        <name>Fe cation</name>
        <dbReference type="ChEBI" id="CHEBI:24875"/>
    </ligand>
</feature>
<feature type="transmembrane region" description="Helical" evidence="1">
    <location>
        <begin position="256"/>
        <end position="277"/>
    </location>
</feature>
<keyword evidence="1" id="KW-0223">Dioxygenase</keyword>
<comment type="caution">
    <text evidence="2">The sequence shown here is derived from an EMBL/GenBank/DDBJ whole genome shotgun (WGS) entry which is preliminary data.</text>
</comment>
<comment type="subcellular location">
    <subcellularLocation>
        <location evidence="1">Cell membrane</location>
        <topology evidence="1">Multi-pass membrane protein</topology>
    </subcellularLocation>
</comment>
<dbReference type="HAMAP" id="MF_02093">
    <property type="entry name" value="Beta_carotene_diox"/>
    <property type="match status" value="1"/>
</dbReference>
<accession>A0ABP7LA46</accession>
<feature type="transmembrane region" description="Helical" evidence="1">
    <location>
        <begin position="41"/>
        <end position="60"/>
    </location>
</feature>
<feature type="binding site" evidence="1">
    <location>
        <position position="194"/>
    </location>
    <ligand>
        <name>Fe cation</name>
        <dbReference type="ChEBI" id="CHEBI:24875"/>
    </ligand>
</feature>
<sequence length="286" mass="30285">MDLAGQFWVVLLPIAVFGMSHGGADPILIRALSATKRSSSALWLGGYLILMALTVAFIVWQPTLALVGFLCLSAWHFASTDRLFLPAQTPSLAGWLSGSLPIVGPMVGHPEQVAALFAWLLQQQASALVPLVKIAGYGLLLAWGALLAGVLVKTARDSRAALLMELGIVGGLLLALPPLLGFAFYFCAVHSMRHFLALLAAQRCQQPAFNAAALARRAAPATLGAIVLGLLAWWGLQRGGTYAALQADWLADGVRVVFWGLAVLTVPHALLVGLWMVSPKASRAIP</sequence>
<reference evidence="3" key="1">
    <citation type="journal article" date="2019" name="Int. J. Syst. Evol. Microbiol.">
        <title>The Global Catalogue of Microorganisms (GCM) 10K type strain sequencing project: providing services to taxonomists for standard genome sequencing and annotation.</title>
        <authorList>
            <consortium name="The Broad Institute Genomics Platform"/>
            <consortium name="The Broad Institute Genome Sequencing Center for Infectious Disease"/>
            <person name="Wu L."/>
            <person name="Ma J."/>
        </authorList>
    </citation>
    <scope>NUCLEOTIDE SEQUENCE [LARGE SCALE GENOMIC DNA]</scope>
    <source>
        <strain evidence="3">JCM 16914</strain>
    </source>
</reference>
<name>A0ABP7LA46_9GAMM</name>
<dbReference type="NCBIfam" id="TIGR03753">
    <property type="entry name" value="blh_monoox"/>
    <property type="match status" value="1"/>
</dbReference>
<protein>
    <recommendedName>
        <fullName evidence="1">Probable beta-carotene 15,15'-dioxygenase</fullName>
        <ecNumber evidence="1">1.13.11.63</ecNumber>
    </recommendedName>
</protein>
<dbReference type="Proteomes" id="UP001500133">
    <property type="component" value="Unassembled WGS sequence"/>
</dbReference>
<evidence type="ECO:0000313" key="2">
    <source>
        <dbReference type="EMBL" id="GAA3896458.1"/>
    </source>
</evidence>
<feature type="transmembrane region" description="Helical" evidence="1">
    <location>
        <begin position="134"/>
        <end position="152"/>
    </location>
</feature>
<evidence type="ECO:0000313" key="3">
    <source>
        <dbReference type="Proteomes" id="UP001500133"/>
    </source>
</evidence>
<keyword evidence="1" id="KW-0812">Transmembrane</keyword>
<comment type="cofactor">
    <cofactor evidence="1">
        <name>Fe(2+)</name>
        <dbReference type="ChEBI" id="CHEBI:29033"/>
    </cofactor>
</comment>
<keyword evidence="1" id="KW-1003">Cell membrane</keyword>
<dbReference type="EMBL" id="BAAAZT010000018">
    <property type="protein sequence ID" value="GAA3896458.1"/>
    <property type="molecule type" value="Genomic_DNA"/>
</dbReference>
<organism evidence="2 3">
    <name type="scientific">Halomonas cibimaris</name>
    <dbReference type="NCBI Taxonomy" id="657012"/>
    <lineage>
        <taxon>Bacteria</taxon>
        <taxon>Pseudomonadati</taxon>
        <taxon>Pseudomonadota</taxon>
        <taxon>Gammaproteobacteria</taxon>
        <taxon>Oceanospirillales</taxon>
        <taxon>Halomonadaceae</taxon>
        <taxon>Halomonas</taxon>
    </lineage>
</organism>
<keyword evidence="3" id="KW-1185">Reference proteome</keyword>
<dbReference type="EC" id="1.13.11.63" evidence="1"/>
<keyword evidence="1" id="KW-0560">Oxidoreductase</keyword>
<keyword evidence="1" id="KW-1133">Transmembrane helix</keyword>
<comment type="similarity">
    <text evidence="1">Belongs to the Brp/Blh beta-carotene diooxygenase family.</text>
</comment>
<feature type="binding site" evidence="1">
    <location>
        <position position="21"/>
    </location>
    <ligand>
        <name>Fe cation</name>
        <dbReference type="ChEBI" id="CHEBI:24875"/>
    </ligand>
</feature>
<keyword evidence="1" id="KW-0472">Membrane</keyword>
<gene>
    <name evidence="2" type="ORF">GCM10022228_04080</name>
</gene>
<evidence type="ECO:0000256" key="1">
    <source>
        <dbReference type="HAMAP-Rule" id="MF_02093"/>
    </source>
</evidence>
<comment type="caution">
    <text evidence="1">Lacks conserved residue(s) required for the propagation of feature annotation.</text>
</comment>
<dbReference type="Pfam" id="PF15461">
    <property type="entry name" value="BCD"/>
    <property type="match status" value="1"/>
</dbReference>
<keyword evidence="1" id="KW-0408">Iron</keyword>
<feature type="transmembrane region" description="Helical" evidence="1">
    <location>
        <begin position="6"/>
        <end position="29"/>
    </location>
</feature>
<dbReference type="InterPro" id="IPR022270">
    <property type="entry name" value="Blh_diox"/>
</dbReference>
<feature type="binding site" evidence="1">
    <location>
        <position position="190"/>
    </location>
    <ligand>
        <name>Fe cation</name>
        <dbReference type="ChEBI" id="CHEBI:24875"/>
    </ligand>
</feature>
<proteinExistence type="inferred from homology"/>
<comment type="catalytic activity">
    <reaction evidence="1">
        <text>all-trans-beta-carotene + O2 = 2 all-trans-retinal</text>
        <dbReference type="Rhea" id="RHEA:32887"/>
        <dbReference type="ChEBI" id="CHEBI:15379"/>
        <dbReference type="ChEBI" id="CHEBI:17579"/>
        <dbReference type="ChEBI" id="CHEBI:17898"/>
        <dbReference type="EC" id="1.13.11.63"/>
    </reaction>
</comment>
<comment type="function">
    <text evidence="1">Catalyzes the cleavage of beta-carotene at its central double bond (15,15') to yield two molecules of all-trans-retinal.</text>
</comment>